<dbReference type="Gene3D" id="3.40.630.30">
    <property type="match status" value="1"/>
</dbReference>
<dbReference type="PROSITE" id="PS51186">
    <property type="entry name" value="GNAT"/>
    <property type="match status" value="1"/>
</dbReference>
<dbReference type="Pfam" id="PF00583">
    <property type="entry name" value="Acetyltransf_1"/>
    <property type="match status" value="1"/>
</dbReference>
<feature type="domain" description="N-acetyltransferase" evidence="1">
    <location>
        <begin position="101"/>
        <end position="254"/>
    </location>
</feature>
<gene>
    <name evidence="2" type="ORF">MANES_03G040200v8</name>
</gene>
<name>A0A2C9W4E6_MANES</name>
<dbReference type="Proteomes" id="UP000091857">
    <property type="component" value="Chromosome 3"/>
</dbReference>
<dbReference type="InterPro" id="IPR016181">
    <property type="entry name" value="Acyl_CoA_acyltransferase"/>
</dbReference>
<accession>A0A2C9W4E6</accession>
<dbReference type="SUPFAM" id="SSF55729">
    <property type="entry name" value="Acyl-CoA N-acyltransferases (Nat)"/>
    <property type="match status" value="1"/>
</dbReference>
<proteinExistence type="predicted"/>
<reference evidence="3" key="1">
    <citation type="journal article" date="2016" name="Nat. Biotechnol.">
        <title>Sequencing wild and cultivated cassava and related species reveals extensive interspecific hybridization and genetic diversity.</title>
        <authorList>
            <person name="Bredeson J.V."/>
            <person name="Lyons J.B."/>
            <person name="Prochnik S.E."/>
            <person name="Wu G.A."/>
            <person name="Ha C.M."/>
            <person name="Edsinger-Gonzales E."/>
            <person name="Grimwood J."/>
            <person name="Schmutz J."/>
            <person name="Rabbi I.Y."/>
            <person name="Egesi C."/>
            <person name="Nauluvula P."/>
            <person name="Lebot V."/>
            <person name="Ndunguru J."/>
            <person name="Mkamilo G."/>
            <person name="Bart R.S."/>
            <person name="Setter T.L."/>
            <person name="Gleadow R.M."/>
            <person name="Kulakow P."/>
            <person name="Ferguson M.E."/>
            <person name="Rounsley S."/>
            <person name="Rokhsar D.S."/>
        </authorList>
    </citation>
    <scope>NUCLEOTIDE SEQUENCE [LARGE SCALE GENOMIC DNA]</scope>
    <source>
        <strain evidence="3">cv. AM560-2</strain>
    </source>
</reference>
<evidence type="ECO:0000313" key="3">
    <source>
        <dbReference type="Proteomes" id="UP000091857"/>
    </source>
</evidence>
<dbReference type="PANTHER" id="PTHR47426:SF3">
    <property type="entry name" value="GCN5-RELATED N-ACETYLTRANSFERASE 6, CHLOROPLASTIC"/>
    <property type="match status" value="1"/>
</dbReference>
<protein>
    <recommendedName>
        <fullName evidence="1">N-acetyltransferase domain-containing protein</fullName>
    </recommendedName>
</protein>
<keyword evidence="3" id="KW-1185">Reference proteome</keyword>
<dbReference type="InterPro" id="IPR000182">
    <property type="entry name" value="GNAT_dom"/>
</dbReference>
<dbReference type="AlphaFoldDB" id="A0A2C9W4E6"/>
<dbReference type="PANTHER" id="PTHR47426">
    <property type="entry name" value="ACYL-COA N-ACYLTRANSFERASES (NAT) SUPERFAMILY PROTEIN"/>
    <property type="match status" value="1"/>
</dbReference>
<dbReference type="GO" id="GO:0016747">
    <property type="term" value="F:acyltransferase activity, transferring groups other than amino-acyl groups"/>
    <property type="evidence" value="ECO:0007669"/>
    <property type="project" value="InterPro"/>
</dbReference>
<evidence type="ECO:0000259" key="1">
    <source>
        <dbReference type="PROSITE" id="PS51186"/>
    </source>
</evidence>
<evidence type="ECO:0000313" key="2">
    <source>
        <dbReference type="EMBL" id="OAY53998.1"/>
    </source>
</evidence>
<dbReference type="EMBL" id="CM004389">
    <property type="protein sequence ID" value="OAY53998.1"/>
    <property type="molecule type" value="Genomic_DNA"/>
</dbReference>
<dbReference type="Gramene" id="Manes.03G040200.2.v8.1">
    <property type="protein sequence ID" value="Manes.03G040200.2.v8.1.CDS"/>
    <property type="gene ID" value="Manes.03G040200.v8.1"/>
</dbReference>
<dbReference type="CDD" id="cd04301">
    <property type="entry name" value="NAT_SF"/>
    <property type="match status" value="1"/>
</dbReference>
<organism evidence="2 3">
    <name type="scientific">Manihot esculenta</name>
    <name type="common">Cassava</name>
    <name type="synonym">Jatropha manihot</name>
    <dbReference type="NCBI Taxonomy" id="3983"/>
    <lineage>
        <taxon>Eukaryota</taxon>
        <taxon>Viridiplantae</taxon>
        <taxon>Streptophyta</taxon>
        <taxon>Embryophyta</taxon>
        <taxon>Tracheophyta</taxon>
        <taxon>Spermatophyta</taxon>
        <taxon>Magnoliopsida</taxon>
        <taxon>eudicotyledons</taxon>
        <taxon>Gunneridae</taxon>
        <taxon>Pentapetalae</taxon>
        <taxon>rosids</taxon>
        <taxon>fabids</taxon>
        <taxon>Malpighiales</taxon>
        <taxon>Euphorbiaceae</taxon>
        <taxon>Crotonoideae</taxon>
        <taxon>Manihoteae</taxon>
        <taxon>Manihot</taxon>
    </lineage>
</organism>
<sequence length="254" mass="29583">MSTISIHRPDFTTLSNDRFGNHSKFHRMASSLTMAMDSRSSQTRKKEELSIQVPASSIPQFETSRLPDLRFDRLQTPEKDLIHEDKFEFGQFVAREAIIDEEFWTAAWLRAESHWEDRINDRYVDNHKRKFAEQEFHAIKRQRAGLHGQKCRCIVTERVKVPIFRSFHRRGPNTYGYVANLCVAKLARRQGIASNMLHFAVESAKSSGVEQVYVHVHRNNIPAQDLYEKIGFEIVEAASLQLQEEKTYLLCCRV</sequence>
<comment type="caution">
    <text evidence="2">The sequence shown here is derived from an EMBL/GenBank/DDBJ whole genome shotgun (WGS) entry which is preliminary data.</text>
</comment>